<dbReference type="InterPro" id="IPR000595">
    <property type="entry name" value="cNMP-bd_dom"/>
</dbReference>
<dbReference type="Pfam" id="PF00581">
    <property type="entry name" value="Rhodanese"/>
    <property type="match status" value="1"/>
</dbReference>
<dbReference type="SUPFAM" id="SSF51206">
    <property type="entry name" value="cAMP-binding domain-like"/>
    <property type="match status" value="2"/>
</dbReference>
<dbReference type="InterPro" id="IPR001763">
    <property type="entry name" value="Rhodanese-like_dom"/>
</dbReference>
<evidence type="ECO:0000313" key="4">
    <source>
        <dbReference type="Proteomes" id="UP000199758"/>
    </source>
</evidence>
<dbReference type="InterPro" id="IPR018490">
    <property type="entry name" value="cNMP-bd_dom_sf"/>
</dbReference>
<evidence type="ECO:0000259" key="1">
    <source>
        <dbReference type="PROSITE" id="PS50042"/>
    </source>
</evidence>
<dbReference type="Pfam" id="PF00027">
    <property type="entry name" value="cNMP_binding"/>
    <property type="match status" value="1"/>
</dbReference>
<gene>
    <name evidence="3" type="ORF">SAMN04488068_2293</name>
</gene>
<dbReference type="SMART" id="SM00100">
    <property type="entry name" value="cNMP"/>
    <property type="match status" value="1"/>
</dbReference>
<feature type="domain" description="Rhodanese" evidence="2">
    <location>
        <begin position="267"/>
        <end position="347"/>
    </location>
</feature>
<proteinExistence type="predicted"/>
<dbReference type="PROSITE" id="PS50206">
    <property type="entry name" value="RHODANESE_3"/>
    <property type="match status" value="1"/>
</dbReference>
<name>A0A1M5PSP1_9GAMM</name>
<dbReference type="STRING" id="490188.SAMN04488068_2293"/>
<reference evidence="3 4" key="1">
    <citation type="submission" date="2016-11" db="EMBL/GenBank/DDBJ databases">
        <authorList>
            <person name="Jaros S."/>
            <person name="Januszkiewicz K."/>
            <person name="Wedrychowicz H."/>
        </authorList>
    </citation>
    <scope>NUCLEOTIDE SEQUENCE [LARGE SCALE GENOMIC DNA]</scope>
    <source>
        <strain evidence="3 4">CGMCC 1.7049</strain>
    </source>
</reference>
<dbReference type="PROSITE" id="PS50042">
    <property type="entry name" value="CNMP_BINDING_3"/>
    <property type="match status" value="1"/>
</dbReference>
<dbReference type="InterPro" id="IPR014710">
    <property type="entry name" value="RmlC-like_jellyroll"/>
</dbReference>
<keyword evidence="4" id="KW-1185">Reference proteome</keyword>
<dbReference type="PROSITE" id="PS00888">
    <property type="entry name" value="CNMP_BINDING_1"/>
    <property type="match status" value="1"/>
</dbReference>
<evidence type="ECO:0000313" key="3">
    <source>
        <dbReference type="EMBL" id="SHH04875.1"/>
    </source>
</evidence>
<dbReference type="InterPro" id="IPR036873">
    <property type="entry name" value="Rhodanese-like_dom_sf"/>
</dbReference>
<evidence type="ECO:0000259" key="2">
    <source>
        <dbReference type="PROSITE" id="PS50206"/>
    </source>
</evidence>
<dbReference type="Gene3D" id="2.60.120.10">
    <property type="entry name" value="Jelly Rolls"/>
    <property type="match status" value="2"/>
</dbReference>
<dbReference type="CDD" id="cd00038">
    <property type="entry name" value="CAP_ED"/>
    <property type="match status" value="1"/>
</dbReference>
<protein>
    <submittedName>
        <fullName evidence="3">Cyclic nucleotide-binding domain-containing protein</fullName>
    </submittedName>
</protein>
<dbReference type="InterPro" id="IPR018488">
    <property type="entry name" value="cNMP-bd_CS"/>
</dbReference>
<feature type="domain" description="Cyclic nucleotide-binding" evidence="1">
    <location>
        <begin position="146"/>
        <end position="249"/>
    </location>
</feature>
<dbReference type="PANTHER" id="PTHR23011:SF28">
    <property type="entry name" value="CYCLIC NUCLEOTIDE-BINDING DOMAIN CONTAINING PROTEIN"/>
    <property type="match status" value="1"/>
</dbReference>
<dbReference type="OrthoDB" id="9814704at2"/>
<dbReference type="SUPFAM" id="SSF52821">
    <property type="entry name" value="Rhodanese/Cell cycle control phosphatase"/>
    <property type="match status" value="1"/>
</dbReference>
<dbReference type="RefSeq" id="WP_072897683.1">
    <property type="nucleotide sequence ID" value="NZ_FQWZ01000005.1"/>
</dbReference>
<dbReference type="PANTHER" id="PTHR23011">
    <property type="entry name" value="CYCLIC NUCLEOTIDE-BINDING DOMAIN CONTAINING PROTEIN"/>
    <property type="match status" value="1"/>
</dbReference>
<accession>A0A1M5PSP1</accession>
<dbReference type="Proteomes" id="UP000199758">
    <property type="component" value="Unassembled WGS sequence"/>
</dbReference>
<sequence length="350" mass="38792">MAASLSLFARYPLLRSLNNRSATQLAQHANVARWPVNGYLYRNGERPVMTYFLLRGRLGFETPSGLLSRSISAGDDAASKPLADVPHYRHSARCLTEVECLTVDTSLLDVMLNWGAEPPKVEVREVGLDPALDDGDWMLRLLQRRRFNTLSPSVLQQMFHCMQHVRYPAGTRVVRQGAPGDAFFVIVDGQCRVECEQPDLPAVVAATLGPGDCFGEDALLSGNPRNASVIAATDVTLLQMRQIDFKRLLSVSWTRRLSGYDASERIAAGSACWLDVRPASEQRTRPPESALWIPDFQLRQRITELRRDTTYICLCDTGCRSAVAASVLMHHGLDAYSLLRDAAPPAPTLQ</sequence>
<dbReference type="Gene3D" id="3.40.250.10">
    <property type="entry name" value="Rhodanese-like domain"/>
    <property type="match status" value="1"/>
</dbReference>
<dbReference type="EMBL" id="FQWZ01000005">
    <property type="protein sequence ID" value="SHH04875.1"/>
    <property type="molecule type" value="Genomic_DNA"/>
</dbReference>
<dbReference type="PRINTS" id="PR00103">
    <property type="entry name" value="CAMPKINASE"/>
</dbReference>
<organism evidence="3 4">
    <name type="scientific">Hydrocarboniphaga daqingensis</name>
    <dbReference type="NCBI Taxonomy" id="490188"/>
    <lineage>
        <taxon>Bacteria</taxon>
        <taxon>Pseudomonadati</taxon>
        <taxon>Pseudomonadota</taxon>
        <taxon>Gammaproteobacteria</taxon>
        <taxon>Nevskiales</taxon>
        <taxon>Nevskiaceae</taxon>
        <taxon>Hydrocarboniphaga</taxon>
    </lineage>
</organism>
<dbReference type="AlphaFoldDB" id="A0A1M5PSP1"/>
<dbReference type="CDD" id="cd00158">
    <property type="entry name" value="RHOD"/>
    <property type="match status" value="1"/>
</dbReference>